<dbReference type="EMBL" id="CP001390">
    <property type="protein sequence ID" value="AID57973.1"/>
    <property type="molecule type" value="Genomic_DNA"/>
</dbReference>
<dbReference type="KEGG" id="geo:Geob_3850"/>
<dbReference type="Proteomes" id="UP000007721">
    <property type="component" value="Chromosome"/>
</dbReference>
<evidence type="ECO:0000313" key="1">
    <source>
        <dbReference type="EMBL" id="AID57973.1"/>
    </source>
</evidence>
<dbReference type="HOGENOM" id="CLU_3043814_0_0_7"/>
<protein>
    <submittedName>
        <fullName evidence="1">Uncharacterized protein</fullName>
    </submittedName>
</protein>
<proteinExistence type="predicted"/>
<sequence length="55" mass="6560">MIKSIYVSKKTGRRQYRICLYLPEELIRKLDRWTVQHRFAGTTGQSITTMLNMLL</sequence>
<dbReference type="AlphaFoldDB" id="A0A068F6A9"/>
<gene>
    <name evidence="1" type="ordered locus">Geob_3850</name>
</gene>
<reference evidence="1 2" key="1">
    <citation type="submission" date="2009-01" db="EMBL/GenBank/DDBJ databases">
        <title>Complete sequence of Geobacter sp. FRC-32.</title>
        <authorList>
            <consortium name="US DOE Joint Genome Institute"/>
            <person name="Lucas S."/>
            <person name="Copeland A."/>
            <person name="Lapidus A."/>
            <person name="Glavina del Rio T."/>
            <person name="Dalin E."/>
            <person name="Tice H."/>
            <person name="Bruce D."/>
            <person name="Goodwin L."/>
            <person name="Pitluck S."/>
            <person name="Saunders E."/>
            <person name="Brettin T."/>
            <person name="Detter J.C."/>
            <person name="Han C."/>
            <person name="Larimer F."/>
            <person name="Land M."/>
            <person name="Hauser L."/>
            <person name="Kyrpides N."/>
            <person name="Ovchinnikova G."/>
            <person name="Kostka J."/>
            <person name="Richardson P."/>
        </authorList>
    </citation>
    <scope>NUCLEOTIDE SEQUENCE [LARGE SCALE GENOMIC DNA]</scope>
    <source>
        <strain evidence="2">DSM 22248 / JCM 15807 / FRC-32</strain>
    </source>
</reference>
<organism evidence="1 2">
    <name type="scientific">Geotalea daltonii (strain DSM 22248 / JCM 15807 / FRC-32)</name>
    <name type="common">Geobacter daltonii</name>
    <dbReference type="NCBI Taxonomy" id="316067"/>
    <lineage>
        <taxon>Bacteria</taxon>
        <taxon>Pseudomonadati</taxon>
        <taxon>Thermodesulfobacteriota</taxon>
        <taxon>Desulfuromonadia</taxon>
        <taxon>Geobacterales</taxon>
        <taxon>Geobacteraceae</taxon>
        <taxon>Geotalea</taxon>
    </lineage>
</organism>
<keyword evidence="2" id="KW-1185">Reference proteome</keyword>
<evidence type="ECO:0000313" key="2">
    <source>
        <dbReference type="Proteomes" id="UP000007721"/>
    </source>
</evidence>
<accession>A0A068F6A9</accession>
<dbReference type="STRING" id="316067.Geob_3850"/>
<name>A0A068F6A9_GEODF</name>